<dbReference type="InterPro" id="IPR009057">
    <property type="entry name" value="Homeodomain-like_sf"/>
</dbReference>
<comment type="caution">
    <text evidence="5">The sequence shown here is derived from an EMBL/GenBank/DDBJ whole genome shotgun (WGS) entry which is preliminary data.</text>
</comment>
<evidence type="ECO:0000259" key="4">
    <source>
        <dbReference type="PROSITE" id="PS01124"/>
    </source>
</evidence>
<dbReference type="PANTHER" id="PTHR46796">
    <property type="entry name" value="HTH-TYPE TRANSCRIPTIONAL ACTIVATOR RHAS-RELATED"/>
    <property type="match status" value="1"/>
</dbReference>
<evidence type="ECO:0000313" key="5">
    <source>
        <dbReference type="EMBL" id="MFC7089008.1"/>
    </source>
</evidence>
<dbReference type="Proteomes" id="UP001596411">
    <property type="component" value="Unassembled WGS sequence"/>
</dbReference>
<dbReference type="Pfam" id="PF20240">
    <property type="entry name" value="DUF6597"/>
    <property type="match status" value="1"/>
</dbReference>
<dbReference type="PROSITE" id="PS01124">
    <property type="entry name" value="HTH_ARAC_FAMILY_2"/>
    <property type="match status" value="1"/>
</dbReference>
<dbReference type="SMART" id="SM00342">
    <property type="entry name" value="HTH_ARAC"/>
    <property type="match status" value="1"/>
</dbReference>
<feature type="domain" description="HTH araC/xylS-type" evidence="4">
    <location>
        <begin position="180"/>
        <end position="265"/>
    </location>
</feature>
<name>A0ABW2EW39_9GAMM</name>
<dbReference type="InterPro" id="IPR018060">
    <property type="entry name" value="HTH_AraC"/>
</dbReference>
<evidence type="ECO:0000256" key="3">
    <source>
        <dbReference type="ARBA" id="ARBA00023163"/>
    </source>
</evidence>
<dbReference type="SUPFAM" id="SSF46689">
    <property type="entry name" value="Homeodomain-like"/>
    <property type="match status" value="1"/>
</dbReference>
<dbReference type="InterPro" id="IPR050204">
    <property type="entry name" value="AraC_XylS_family_regulators"/>
</dbReference>
<sequence length="279" mass="30417">MRRPASGLTLHQLRPRGPLRHVVQSLWWAKGSVAGPGEGVELLHPDGGLGVVFNFGTPLRRDARRHPGPAWVDGPSLRTARLGVTADLELLGVRFLPGWGGTLLGEPPERLAEAGLLPAQALRHRALDALHERLQAVEGFAARVALLERDLLAWLRHSEAPSPLLGAALEWQRRRQGQGSIAALAEALSVGPRRLQRLFRRQLGLSPKQYARVLRVAQGRALIKRAVGPGALTEAAYAAGYCDQAHFVHDFTAVTGLTPGEYRRHVGRREASFPGSRKD</sequence>
<accession>A0ABW2EW39</accession>
<gene>
    <name evidence="5" type="ORF">ACFQH5_05555</name>
</gene>
<keyword evidence="3" id="KW-0804">Transcription</keyword>
<proteinExistence type="predicted"/>
<keyword evidence="1" id="KW-0805">Transcription regulation</keyword>
<dbReference type="PROSITE" id="PS00041">
    <property type="entry name" value="HTH_ARAC_FAMILY_1"/>
    <property type="match status" value="1"/>
</dbReference>
<evidence type="ECO:0000256" key="1">
    <source>
        <dbReference type="ARBA" id="ARBA00023015"/>
    </source>
</evidence>
<dbReference type="Gene3D" id="1.10.10.60">
    <property type="entry name" value="Homeodomain-like"/>
    <property type="match status" value="1"/>
</dbReference>
<dbReference type="EMBL" id="JBHSZP010000013">
    <property type="protein sequence ID" value="MFC7089008.1"/>
    <property type="molecule type" value="Genomic_DNA"/>
</dbReference>
<evidence type="ECO:0000256" key="2">
    <source>
        <dbReference type="ARBA" id="ARBA00023125"/>
    </source>
</evidence>
<keyword evidence="6" id="KW-1185">Reference proteome</keyword>
<dbReference type="Pfam" id="PF12833">
    <property type="entry name" value="HTH_18"/>
    <property type="match status" value="1"/>
</dbReference>
<dbReference type="InterPro" id="IPR018062">
    <property type="entry name" value="HTH_AraC-typ_CS"/>
</dbReference>
<evidence type="ECO:0000313" key="6">
    <source>
        <dbReference type="Proteomes" id="UP001596411"/>
    </source>
</evidence>
<protein>
    <submittedName>
        <fullName evidence="5">Helix-turn-helix domain-containing protein</fullName>
    </submittedName>
</protein>
<organism evidence="5 6">
    <name type="scientific">Halomonas salifodinae</name>
    <dbReference type="NCBI Taxonomy" id="438745"/>
    <lineage>
        <taxon>Bacteria</taxon>
        <taxon>Pseudomonadati</taxon>
        <taxon>Pseudomonadota</taxon>
        <taxon>Gammaproteobacteria</taxon>
        <taxon>Oceanospirillales</taxon>
        <taxon>Halomonadaceae</taxon>
        <taxon>Halomonas</taxon>
    </lineage>
</organism>
<reference evidence="6" key="1">
    <citation type="journal article" date="2019" name="Int. J. Syst. Evol. Microbiol.">
        <title>The Global Catalogue of Microorganisms (GCM) 10K type strain sequencing project: providing services to taxonomists for standard genome sequencing and annotation.</title>
        <authorList>
            <consortium name="The Broad Institute Genomics Platform"/>
            <consortium name="The Broad Institute Genome Sequencing Center for Infectious Disease"/>
            <person name="Wu L."/>
            <person name="Ma J."/>
        </authorList>
    </citation>
    <scope>NUCLEOTIDE SEQUENCE [LARGE SCALE GENOMIC DNA]</scope>
    <source>
        <strain evidence="6">CGMCC 1.13666</strain>
    </source>
</reference>
<keyword evidence="2" id="KW-0238">DNA-binding</keyword>
<dbReference type="InterPro" id="IPR046532">
    <property type="entry name" value="DUF6597"/>
</dbReference>
<dbReference type="RefSeq" id="WP_346062637.1">
    <property type="nucleotide sequence ID" value="NZ_BAAADR010000012.1"/>
</dbReference>